<dbReference type="RefSeq" id="WP_139100290.1">
    <property type="nucleotide sequence ID" value="NZ_VDFW01000042.1"/>
</dbReference>
<feature type="transmembrane region" description="Helical" evidence="1">
    <location>
        <begin position="125"/>
        <end position="145"/>
    </location>
</feature>
<dbReference type="OrthoDB" id="9779233at2"/>
<keyword evidence="1" id="KW-0472">Membrane</keyword>
<feature type="transmembrane region" description="Helical" evidence="1">
    <location>
        <begin position="6"/>
        <end position="22"/>
    </location>
</feature>
<keyword evidence="1" id="KW-1133">Transmembrane helix</keyword>
<feature type="transmembrane region" description="Helical" evidence="1">
    <location>
        <begin position="97"/>
        <end position="119"/>
    </location>
</feature>
<feature type="transmembrane region" description="Helical" evidence="1">
    <location>
        <begin position="181"/>
        <end position="210"/>
    </location>
</feature>
<evidence type="ECO:0000313" key="3">
    <source>
        <dbReference type="Proteomes" id="UP000305546"/>
    </source>
</evidence>
<dbReference type="Pfam" id="PF06966">
    <property type="entry name" value="DUF1295"/>
    <property type="match status" value="1"/>
</dbReference>
<reference evidence="2 3" key="1">
    <citation type="submission" date="2019-06" db="EMBL/GenBank/DDBJ databases">
        <title>Amycolatopsis alkalitolerans sp. nov., isolated from Gastrodia elata Blume.</title>
        <authorList>
            <person name="Narsing Rao M.P."/>
            <person name="Li W.J."/>
        </authorList>
    </citation>
    <scope>NUCLEOTIDE SEQUENCE [LARGE SCALE GENOMIC DNA]</scope>
    <source>
        <strain evidence="2 3">SYSUP0005</strain>
    </source>
</reference>
<keyword evidence="3" id="KW-1185">Reference proteome</keyword>
<gene>
    <name evidence="2" type="ORF">FG385_30670</name>
</gene>
<dbReference type="EMBL" id="VDFW01000042">
    <property type="protein sequence ID" value="TNC20583.1"/>
    <property type="molecule type" value="Genomic_DNA"/>
</dbReference>
<dbReference type="PANTHER" id="PTHR32251">
    <property type="entry name" value="3-OXO-5-ALPHA-STEROID 4-DEHYDROGENASE"/>
    <property type="match status" value="1"/>
</dbReference>
<keyword evidence="1" id="KW-0812">Transmembrane</keyword>
<feature type="transmembrane region" description="Helical" evidence="1">
    <location>
        <begin position="57"/>
        <end position="76"/>
    </location>
</feature>
<feature type="transmembrane region" description="Helical" evidence="1">
    <location>
        <begin position="34"/>
        <end position="51"/>
    </location>
</feature>
<dbReference type="Gene3D" id="1.20.120.1630">
    <property type="match status" value="1"/>
</dbReference>
<dbReference type="PROSITE" id="PS50244">
    <property type="entry name" value="S5A_REDUCTASE"/>
    <property type="match status" value="1"/>
</dbReference>
<evidence type="ECO:0000256" key="1">
    <source>
        <dbReference type="SAM" id="Phobius"/>
    </source>
</evidence>
<sequence length="247" mass="27396">MSLVWTALAVTVLIVATFAVAIRRARFDTIDSVWGLGFAVIAVVSCVMSAGSPGWRVLVTGLTVVWGLRLSVHIATRNHGAREDRRYARMRRHPGRIFVRVYLAQGVLMWVISLPVQVAQLATPSLGLVIVGIAVWLLGFVFEAIGDLQLLRFRRTSGSGVLDTGLWRYTRHPNYFGDACVWWGLYLLACHSWLAALTIVAPLVITALLAKGSGKPVLEQDLLQRRPAYADYILRTSGFFPLPSRRK</sequence>
<dbReference type="Proteomes" id="UP000305546">
    <property type="component" value="Unassembled WGS sequence"/>
</dbReference>
<dbReference type="InterPro" id="IPR010721">
    <property type="entry name" value="UstE-like"/>
</dbReference>
<dbReference type="PANTHER" id="PTHR32251:SF17">
    <property type="entry name" value="STEROID 5-ALPHA REDUCTASE C-TERMINAL DOMAIN-CONTAINING PROTEIN"/>
    <property type="match status" value="1"/>
</dbReference>
<proteinExistence type="predicted"/>
<comment type="caution">
    <text evidence="2">The sequence shown here is derived from an EMBL/GenBank/DDBJ whole genome shotgun (WGS) entry which is preliminary data.</text>
</comment>
<accession>A0A5C4LQY7</accession>
<dbReference type="AlphaFoldDB" id="A0A5C4LQY7"/>
<name>A0A5C4LQY7_9PSEU</name>
<organism evidence="2 3">
    <name type="scientific">Amycolatopsis alkalitolerans</name>
    <dbReference type="NCBI Taxonomy" id="2547244"/>
    <lineage>
        <taxon>Bacteria</taxon>
        <taxon>Bacillati</taxon>
        <taxon>Actinomycetota</taxon>
        <taxon>Actinomycetes</taxon>
        <taxon>Pseudonocardiales</taxon>
        <taxon>Pseudonocardiaceae</taxon>
        <taxon>Amycolatopsis</taxon>
    </lineage>
</organism>
<evidence type="ECO:0000313" key="2">
    <source>
        <dbReference type="EMBL" id="TNC20583.1"/>
    </source>
</evidence>
<protein>
    <submittedName>
        <fullName evidence="2">DUF1295 domain-containing protein</fullName>
    </submittedName>
</protein>
<dbReference type="GO" id="GO:0016020">
    <property type="term" value="C:membrane"/>
    <property type="evidence" value="ECO:0007669"/>
    <property type="project" value="TreeGrafter"/>
</dbReference>